<accession>A0A5P8W4I7</accession>
<dbReference type="KEGG" id="nsh:GXM_04676"/>
<gene>
    <name evidence="1" type="ORF">GXM_04676</name>
</gene>
<evidence type="ECO:0000313" key="2">
    <source>
        <dbReference type="Proteomes" id="UP000326678"/>
    </source>
</evidence>
<name>A0A5P8W4I7_9NOSO</name>
<organism evidence="1 2">
    <name type="scientific">Nostoc sphaeroides CCNUC1</name>
    <dbReference type="NCBI Taxonomy" id="2653204"/>
    <lineage>
        <taxon>Bacteria</taxon>
        <taxon>Bacillati</taxon>
        <taxon>Cyanobacteriota</taxon>
        <taxon>Cyanophyceae</taxon>
        <taxon>Nostocales</taxon>
        <taxon>Nostocaceae</taxon>
        <taxon>Nostoc</taxon>
    </lineage>
</organism>
<keyword evidence="2" id="KW-1185">Reference proteome</keyword>
<protein>
    <submittedName>
        <fullName evidence="1">Uncharacterized protein</fullName>
    </submittedName>
</protein>
<evidence type="ECO:0000313" key="1">
    <source>
        <dbReference type="EMBL" id="QFS47186.1"/>
    </source>
</evidence>
<proteinExistence type="predicted"/>
<dbReference type="EMBL" id="CP045226">
    <property type="protein sequence ID" value="QFS47186.1"/>
    <property type="molecule type" value="Genomic_DNA"/>
</dbReference>
<dbReference type="Proteomes" id="UP000326678">
    <property type="component" value="Chromosome Gxm1"/>
</dbReference>
<reference evidence="1 2" key="1">
    <citation type="submission" date="2019-10" db="EMBL/GenBank/DDBJ databases">
        <title>Genomic and transcriptomic insights into the perfect genentic adaptation of a filamentous nitrogen-fixing cyanobacterium to rice fields.</title>
        <authorList>
            <person name="Chen Z."/>
        </authorList>
    </citation>
    <scope>NUCLEOTIDE SEQUENCE [LARGE SCALE GENOMIC DNA]</scope>
    <source>
        <strain evidence="1">CCNUC1</strain>
    </source>
</reference>
<dbReference type="AlphaFoldDB" id="A0A5P8W4I7"/>
<sequence length="37" mass="3947">MLVLFGQHLLTKYSPPSTGYENHAATARATGAEPLGF</sequence>